<keyword evidence="3" id="KW-1185">Reference proteome</keyword>
<evidence type="ECO:0000313" key="2">
    <source>
        <dbReference type="EMBL" id="OKL37515.1"/>
    </source>
</evidence>
<dbReference type="Pfam" id="PF14526">
    <property type="entry name" value="Cass2"/>
    <property type="match status" value="1"/>
</dbReference>
<name>A0A1Q5P5F9_9BACI</name>
<dbReference type="OrthoDB" id="2593454at2"/>
<dbReference type="InterPro" id="IPR029441">
    <property type="entry name" value="Cass2"/>
</dbReference>
<dbReference type="EMBL" id="MRWQ01000004">
    <property type="protein sequence ID" value="OKL37515.1"/>
    <property type="molecule type" value="Genomic_DNA"/>
</dbReference>
<protein>
    <recommendedName>
        <fullName evidence="1">AraC effector-binding domain-containing protein</fullName>
    </recommendedName>
</protein>
<proteinExistence type="predicted"/>
<evidence type="ECO:0000259" key="1">
    <source>
        <dbReference type="SMART" id="SM00871"/>
    </source>
</evidence>
<dbReference type="RefSeq" id="WP_073710668.1">
    <property type="nucleotide sequence ID" value="NZ_MRWQ01000004.1"/>
</dbReference>
<dbReference type="AlphaFoldDB" id="A0A1Q5P5F9"/>
<comment type="caution">
    <text evidence="2">The sequence shown here is derived from an EMBL/GenBank/DDBJ whole genome shotgun (WGS) entry which is preliminary data.</text>
</comment>
<accession>A0A1Q5P5F9</accession>
<dbReference type="InterPro" id="IPR011256">
    <property type="entry name" value="Reg_factor_effector_dom_sf"/>
</dbReference>
<evidence type="ECO:0000313" key="3">
    <source>
        <dbReference type="Proteomes" id="UP000186524"/>
    </source>
</evidence>
<organism evidence="2 3">
    <name type="scientific">Domibacillus mangrovi</name>
    <dbReference type="NCBI Taxonomy" id="1714354"/>
    <lineage>
        <taxon>Bacteria</taxon>
        <taxon>Bacillati</taxon>
        <taxon>Bacillota</taxon>
        <taxon>Bacilli</taxon>
        <taxon>Bacillales</taxon>
        <taxon>Bacillaceae</taxon>
        <taxon>Domibacillus</taxon>
    </lineage>
</organism>
<sequence length="155" mass="17775">MTPKIVDVRTVAVVGFEIRGTQDEIAALRPEWTKRFLEAASQIPRQTDGNLMDICLKRAGQLYTHCIAMDVNQIDIIPSGMTSLIIPSGSYALLEFHGRDDEIQFAFRTILQWAREHKVRLDSNEFRIDVTIDDGHHHLYWRLADKRSEAIEKAV</sequence>
<gene>
    <name evidence="2" type="ORF">BLL40_04185</name>
</gene>
<dbReference type="Proteomes" id="UP000186524">
    <property type="component" value="Unassembled WGS sequence"/>
</dbReference>
<dbReference type="STRING" id="1714354.BLL40_04185"/>
<dbReference type="InterPro" id="IPR010499">
    <property type="entry name" value="AraC_E-bd"/>
</dbReference>
<feature type="domain" description="AraC effector-binding" evidence="1">
    <location>
        <begin position="1"/>
        <end position="144"/>
    </location>
</feature>
<dbReference type="SUPFAM" id="SSF55136">
    <property type="entry name" value="Probable bacterial effector-binding domain"/>
    <property type="match status" value="1"/>
</dbReference>
<dbReference type="Gene3D" id="3.20.80.10">
    <property type="entry name" value="Regulatory factor, effector binding domain"/>
    <property type="match status" value="1"/>
</dbReference>
<dbReference type="SMART" id="SM00871">
    <property type="entry name" value="AraC_E_bind"/>
    <property type="match status" value="1"/>
</dbReference>
<reference evidence="2 3" key="1">
    <citation type="submission" date="2016-12" db="EMBL/GenBank/DDBJ databases">
        <title>Domibacillus sp. SAOS 44 whole genome sequencing.</title>
        <authorList>
            <person name="Verma A."/>
            <person name="Krishnamurthi S."/>
        </authorList>
    </citation>
    <scope>NUCLEOTIDE SEQUENCE [LARGE SCALE GENOMIC DNA]</scope>
    <source>
        <strain evidence="2 3">SAOS 44</strain>
    </source>
</reference>